<dbReference type="PROSITE" id="PS50181">
    <property type="entry name" value="FBOX"/>
    <property type="match status" value="1"/>
</dbReference>
<feature type="domain" description="F-box" evidence="1">
    <location>
        <begin position="50"/>
        <end position="99"/>
    </location>
</feature>
<dbReference type="InterPro" id="IPR001810">
    <property type="entry name" value="F-box_dom"/>
</dbReference>
<dbReference type="InterPro" id="IPR036047">
    <property type="entry name" value="F-box-like_dom_sf"/>
</dbReference>
<organism evidence="2 3">
    <name type="scientific">Cryptolaemus montrouzieri</name>
    <dbReference type="NCBI Taxonomy" id="559131"/>
    <lineage>
        <taxon>Eukaryota</taxon>
        <taxon>Metazoa</taxon>
        <taxon>Ecdysozoa</taxon>
        <taxon>Arthropoda</taxon>
        <taxon>Hexapoda</taxon>
        <taxon>Insecta</taxon>
        <taxon>Pterygota</taxon>
        <taxon>Neoptera</taxon>
        <taxon>Endopterygota</taxon>
        <taxon>Coleoptera</taxon>
        <taxon>Polyphaga</taxon>
        <taxon>Cucujiformia</taxon>
        <taxon>Coccinelloidea</taxon>
        <taxon>Coccinellidae</taxon>
        <taxon>Scymninae</taxon>
        <taxon>Scymnini</taxon>
        <taxon>Cryptolaemus</taxon>
    </lineage>
</organism>
<protein>
    <recommendedName>
        <fullName evidence="1">F-box domain-containing protein</fullName>
    </recommendedName>
</protein>
<evidence type="ECO:0000313" key="2">
    <source>
        <dbReference type="EMBL" id="KAL3272978.1"/>
    </source>
</evidence>
<name>A0ABD2N301_9CUCU</name>
<gene>
    <name evidence="2" type="ORF">HHI36_014435</name>
</gene>
<dbReference type="Proteomes" id="UP001516400">
    <property type="component" value="Unassembled WGS sequence"/>
</dbReference>
<sequence>MENFEQFSTENEEDLHIGYFLRSKRRKLDNDREEVKFCENLLPERQRRKKTPILRLPTEIFRHILKFIPFEQLSNSVRLVNHRFRVVAEDILSTSFKMLERRIKNLLRSTIEALHATHEDMEIKCFCRLINMLEIVNFQAMPTEVKSIVQMTKTFCLHFEKTNEEMVNHSLLISGCKILDLLDSASFAQRDVIFENVKENIFTARYNYFFNNSWFIALNIKSDKEMSWKQKQRMMHMRIRRILLAHTEMFMQQYQYERETMLRKSDNFVKIRKPSNNLYTGYGDIQDKFFFYGVMNDGAYIQKFHPDDSTNEDIDDLIEDDPEDLEVHFNGSEDSRNFNIPHLGVHIDVKISCPVSHAPMRFLEEKLPLDPSDWSVKNSLFEKEKFSLVLKFHCPGAKYPRLPTTYLYKFKHLDDI</sequence>
<dbReference type="AlphaFoldDB" id="A0ABD2N301"/>
<dbReference type="SUPFAM" id="SSF81383">
    <property type="entry name" value="F-box domain"/>
    <property type="match status" value="1"/>
</dbReference>
<dbReference type="EMBL" id="JABFTP020000062">
    <property type="protein sequence ID" value="KAL3272978.1"/>
    <property type="molecule type" value="Genomic_DNA"/>
</dbReference>
<evidence type="ECO:0000313" key="3">
    <source>
        <dbReference type="Proteomes" id="UP001516400"/>
    </source>
</evidence>
<accession>A0ABD2N301</accession>
<proteinExistence type="predicted"/>
<keyword evidence="3" id="KW-1185">Reference proteome</keyword>
<comment type="caution">
    <text evidence="2">The sequence shown here is derived from an EMBL/GenBank/DDBJ whole genome shotgun (WGS) entry which is preliminary data.</text>
</comment>
<evidence type="ECO:0000259" key="1">
    <source>
        <dbReference type="PROSITE" id="PS50181"/>
    </source>
</evidence>
<reference evidence="2 3" key="1">
    <citation type="journal article" date="2021" name="BMC Biol.">
        <title>Horizontally acquired antibacterial genes associated with adaptive radiation of ladybird beetles.</title>
        <authorList>
            <person name="Li H.S."/>
            <person name="Tang X.F."/>
            <person name="Huang Y.H."/>
            <person name="Xu Z.Y."/>
            <person name="Chen M.L."/>
            <person name="Du X.Y."/>
            <person name="Qiu B.Y."/>
            <person name="Chen P.T."/>
            <person name="Zhang W."/>
            <person name="Slipinski A."/>
            <person name="Escalona H.E."/>
            <person name="Waterhouse R.M."/>
            <person name="Zwick A."/>
            <person name="Pang H."/>
        </authorList>
    </citation>
    <scope>NUCLEOTIDE SEQUENCE [LARGE SCALE GENOMIC DNA]</scope>
    <source>
        <strain evidence="2">SYSU2018</strain>
    </source>
</reference>